<dbReference type="Proteomes" id="UP000318437">
    <property type="component" value="Unassembled WGS sequence"/>
</dbReference>
<dbReference type="EMBL" id="SJPS01000001">
    <property type="protein sequence ID" value="TWU29429.1"/>
    <property type="molecule type" value="Genomic_DNA"/>
</dbReference>
<protein>
    <recommendedName>
        <fullName evidence="3">Carboxypeptidase regulatory-like domain-containing protein</fullName>
    </recommendedName>
</protein>
<name>A0A5C6D3J0_9BACT</name>
<dbReference type="AlphaFoldDB" id="A0A5C6D3J0"/>
<evidence type="ECO:0000313" key="2">
    <source>
        <dbReference type="Proteomes" id="UP000318437"/>
    </source>
</evidence>
<dbReference type="RefSeq" id="WP_146447459.1">
    <property type="nucleotide sequence ID" value="NZ_SJPS01000001.1"/>
</dbReference>
<evidence type="ECO:0008006" key="3">
    <source>
        <dbReference type="Google" id="ProtNLM"/>
    </source>
</evidence>
<evidence type="ECO:0000313" key="1">
    <source>
        <dbReference type="EMBL" id="TWU29429.1"/>
    </source>
</evidence>
<organism evidence="1 2">
    <name type="scientific">Bythopirellula polymerisocia</name>
    <dbReference type="NCBI Taxonomy" id="2528003"/>
    <lineage>
        <taxon>Bacteria</taxon>
        <taxon>Pseudomonadati</taxon>
        <taxon>Planctomycetota</taxon>
        <taxon>Planctomycetia</taxon>
        <taxon>Pirellulales</taxon>
        <taxon>Lacipirellulaceae</taxon>
        <taxon>Bythopirellula</taxon>
    </lineage>
</organism>
<keyword evidence="2" id="KW-1185">Reference proteome</keyword>
<accession>A0A5C6D3J0</accession>
<proteinExistence type="predicted"/>
<comment type="caution">
    <text evidence="1">The sequence shown here is derived from an EMBL/GenBank/DDBJ whole genome shotgun (WGS) entry which is preliminary data.</text>
</comment>
<dbReference type="OrthoDB" id="291697at2"/>
<sequence>MIPDSRFIISAFATLAQPTRSAVALILFAELFCWGCSGGGPQRFALSGQVTYDAQHVTDGTIGFAPSDTTTRKGIAADIVDGHYDIPASQGPVAGTYTVWIEARKPSGKKIPSEDGSPPTDFLIQYIPAAYNTESTLEVEITDDRDELDFNLEKVAPTPRRRR</sequence>
<reference evidence="1 2" key="1">
    <citation type="submission" date="2019-02" db="EMBL/GenBank/DDBJ databases">
        <title>Deep-cultivation of Planctomycetes and their phenomic and genomic characterization uncovers novel biology.</title>
        <authorList>
            <person name="Wiegand S."/>
            <person name="Jogler M."/>
            <person name="Boedeker C."/>
            <person name="Pinto D."/>
            <person name="Vollmers J."/>
            <person name="Rivas-Marin E."/>
            <person name="Kohn T."/>
            <person name="Peeters S.H."/>
            <person name="Heuer A."/>
            <person name="Rast P."/>
            <person name="Oberbeckmann S."/>
            <person name="Bunk B."/>
            <person name="Jeske O."/>
            <person name="Meyerdierks A."/>
            <person name="Storesund J.E."/>
            <person name="Kallscheuer N."/>
            <person name="Luecker S."/>
            <person name="Lage O.M."/>
            <person name="Pohl T."/>
            <person name="Merkel B.J."/>
            <person name="Hornburger P."/>
            <person name="Mueller R.-W."/>
            <person name="Bruemmer F."/>
            <person name="Labrenz M."/>
            <person name="Spormann A.M."/>
            <person name="Op Den Camp H."/>
            <person name="Overmann J."/>
            <person name="Amann R."/>
            <person name="Jetten M.S.M."/>
            <person name="Mascher T."/>
            <person name="Medema M.H."/>
            <person name="Devos D.P."/>
            <person name="Kaster A.-K."/>
            <person name="Ovreas L."/>
            <person name="Rohde M."/>
            <person name="Galperin M.Y."/>
            <person name="Jogler C."/>
        </authorList>
    </citation>
    <scope>NUCLEOTIDE SEQUENCE [LARGE SCALE GENOMIC DNA]</scope>
    <source>
        <strain evidence="1 2">Pla144</strain>
    </source>
</reference>
<gene>
    <name evidence="1" type="ORF">Pla144_02070</name>
</gene>